<accession>A0A6P1YDH1</accession>
<evidence type="ECO:0000256" key="1">
    <source>
        <dbReference type="SAM" id="SignalP"/>
    </source>
</evidence>
<reference evidence="2 3" key="1">
    <citation type="submission" date="2020-02" db="EMBL/GenBank/DDBJ databases">
        <title>Thermophilic hydrogen producing bacteria, Caloranaerobacter azorensis.</title>
        <authorList>
            <person name="Baek K."/>
        </authorList>
    </citation>
    <scope>NUCLEOTIDE SEQUENCE [LARGE SCALE GENOMIC DNA]</scope>
    <source>
        <strain evidence="2 3">T3-1</strain>
    </source>
</reference>
<dbReference type="EMBL" id="CP048617">
    <property type="protein sequence ID" value="QIB26972.1"/>
    <property type="molecule type" value="Genomic_DNA"/>
</dbReference>
<dbReference type="AlphaFoldDB" id="A0A6P1YDH1"/>
<feature type="signal peptide" evidence="1">
    <location>
        <begin position="1"/>
        <end position="23"/>
    </location>
</feature>
<keyword evidence="1" id="KW-0732">Signal</keyword>
<proteinExistence type="predicted"/>
<gene>
    <name evidence="2" type="ORF">G3A45_06505</name>
</gene>
<dbReference type="RefSeq" id="WP_163234909.1">
    <property type="nucleotide sequence ID" value="NZ_CP048617.1"/>
</dbReference>
<dbReference type="Proteomes" id="UP000464452">
    <property type="component" value="Chromosome"/>
</dbReference>
<dbReference type="KEGG" id="cazo:G3A45_06505"/>
<dbReference type="SUPFAM" id="SSF75011">
    <property type="entry name" value="3-carboxy-cis,cis-mucoante lactonizing enzyme"/>
    <property type="match status" value="1"/>
</dbReference>
<feature type="chain" id="PRO_5026813010" evidence="1">
    <location>
        <begin position="24"/>
        <end position="96"/>
    </location>
</feature>
<name>A0A6P1YDH1_9FIRM</name>
<protein>
    <submittedName>
        <fullName evidence="2">Uncharacterized protein</fullName>
    </submittedName>
</protein>
<organism evidence="2 3">
    <name type="scientific">Caloranaerobacter azorensis</name>
    <dbReference type="NCBI Taxonomy" id="116090"/>
    <lineage>
        <taxon>Bacteria</taxon>
        <taxon>Bacillati</taxon>
        <taxon>Bacillota</taxon>
        <taxon>Tissierellia</taxon>
        <taxon>Tissierellales</taxon>
        <taxon>Thermohalobacteraceae</taxon>
        <taxon>Caloranaerobacter</taxon>
    </lineage>
</organism>
<sequence length="96" mass="10836">MKKMLILPLILGLLIPGATTVNAQSFDNGSDPEIHPYYVVYCPGDSPDGKHHYFSASRNYSLTLWDANKNPIRIGECLILTQFYIRGENECLLVTY</sequence>
<evidence type="ECO:0000313" key="3">
    <source>
        <dbReference type="Proteomes" id="UP000464452"/>
    </source>
</evidence>
<evidence type="ECO:0000313" key="2">
    <source>
        <dbReference type="EMBL" id="QIB26972.1"/>
    </source>
</evidence>